<gene>
    <name evidence="2" type="ORF">GCM10011410_06650</name>
</gene>
<dbReference type="Proteomes" id="UP000641514">
    <property type="component" value="Unassembled WGS sequence"/>
</dbReference>
<sequence>MGRMRTDVTIEASVGRSPRIRASGGLAVRQTGPHTVYLVGTAITPLGGDHISVTVRVADGAQLCVRTVAASVALPGRSTQRSTAAWDFTVGAGGVLDFSPEPLIIAGTAEHEVTTSVICAPDASVSLREQVQIGRSGEVGLGVWRGETEARLDSGVPLLVHALHLGSDDALGSAGALESVFRFTDATRSNELSKIGIEGDPRDARVRLPLPHGAELETWMGSQLPTIRTH</sequence>
<reference evidence="2" key="2">
    <citation type="submission" date="2020-09" db="EMBL/GenBank/DDBJ databases">
        <authorList>
            <person name="Sun Q."/>
            <person name="Zhou Y."/>
        </authorList>
    </citation>
    <scope>NUCLEOTIDE SEQUENCE</scope>
    <source>
        <strain evidence="2">CGMCC 1.15478</strain>
    </source>
</reference>
<dbReference type="Pfam" id="PF01774">
    <property type="entry name" value="UreD"/>
    <property type="match status" value="1"/>
</dbReference>
<evidence type="ECO:0000313" key="2">
    <source>
        <dbReference type="EMBL" id="GGC56842.1"/>
    </source>
</evidence>
<comment type="caution">
    <text evidence="2">The sequence shown here is derived from an EMBL/GenBank/DDBJ whole genome shotgun (WGS) entry which is preliminary data.</text>
</comment>
<evidence type="ECO:0000313" key="3">
    <source>
        <dbReference type="Proteomes" id="UP000641514"/>
    </source>
</evidence>
<keyword evidence="1" id="KW-0143">Chaperone</keyword>
<accession>A0A916X9F2</accession>
<dbReference type="InterPro" id="IPR002669">
    <property type="entry name" value="UreD"/>
</dbReference>
<organism evidence="2 3">
    <name type="scientific">Hoyosella rhizosphaerae</name>
    <dbReference type="NCBI Taxonomy" id="1755582"/>
    <lineage>
        <taxon>Bacteria</taxon>
        <taxon>Bacillati</taxon>
        <taxon>Actinomycetota</taxon>
        <taxon>Actinomycetes</taxon>
        <taxon>Mycobacteriales</taxon>
        <taxon>Hoyosellaceae</taxon>
        <taxon>Hoyosella</taxon>
    </lineage>
</organism>
<protein>
    <submittedName>
        <fullName evidence="2">Urease accessory protein (UreH?)</fullName>
    </submittedName>
</protein>
<dbReference type="EMBL" id="BMJH01000001">
    <property type="protein sequence ID" value="GGC56842.1"/>
    <property type="molecule type" value="Genomic_DNA"/>
</dbReference>
<dbReference type="AlphaFoldDB" id="A0A916X9F2"/>
<name>A0A916X9F2_9ACTN</name>
<reference evidence="2" key="1">
    <citation type="journal article" date="2014" name="Int. J. Syst. Evol. Microbiol.">
        <title>Complete genome sequence of Corynebacterium casei LMG S-19264T (=DSM 44701T), isolated from a smear-ripened cheese.</title>
        <authorList>
            <consortium name="US DOE Joint Genome Institute (JGI-PGF)"/>
            <person name="Walter F."/>
            <person name="Albersmeier A."/>
            <person name="Kalinowski J."/>
            <person name="Ruckert C."/>
        </authorList>
    </citation>
    <scope>NUCLEOTIDE SEQUENCE</scope>
    <source>
        <strain evidence="2">CGMCC 1.15478</strain>
    </source>
</reference>
<proteinExistence type="predicted"/>
<keyword evidence="3" id="KW-1185">Reference proteome</keyword>
<evidence type="ECO:0000256" key="1">
    <source>
        <dbReference type="ARBA" id="ARBA00023186"/>
    </source>
</evidence>
<dbReference type="GO" id="GO:0016151">
    <property type="term" value="F:nickel cation binding"/>
    <property type="evidence" value="ECO:0007669"/>
    <property type="project" value="InterPro"/>
</dbReference>